<keyword evidence="2" id="KW-1185">Reference proteome</keyword>
<organism evidence="1 2">
    <name type="scientific">Parnassius apollo</name>
    <name type="common">Apollo butterfly</name>
    <name type="synonym">Papilio apollo</name>
    <dbReference type="NCBI Taxonomy" id="110799"/>
    <lineage>
        <taxon>Eukaryota</taxon>
        <taxon>Metazoa</taxon>
        <taxon>Ecdysozoa</taxon>
        <taxon>Arthropoda</taxon>
        <taxon>Hexapoda</taxon>
        <taxon>Insecta</taxon>
        <taxon>Pterygota</taxon>
        <taxon>Neoptera</taxon>
        <taxon>Endopterygota</taxon>
        <taxon>Lepidoptera</taxon>
        <taxon>Glossata</taxon>
        <taxon>Ditrysia</taxon>
        <taxon>Papilionoidea</taxon>
        <taxon>Papilionidae</taxon>
        <taxon>Parnassiinae</taxon>
        <taxon>Parnassini</taxon>
        <taxon>Parnassius</taxon>
        <taxon>Parnassius</taxon>
    </lineage>
</organism>
<gene>
    <name evidence="1" type="ORF">PAPOLLO_LOCUS1619</name>
</gene>
<evidence type="ECO:0000313" key="1">
    <source>
        <dbReference type="EMBL" id="CAG4938368.1"/>
    </source>
</evidence>
<sequence length="91" mass="10411">MHCFIGVRIILIYTAKQRSKFNRNQTDVQIDEGDVIGTNSFKELFLNDFWGTPMSDASSLLSTIDHPFFLSVSGLLRERKHFQGETPAVLY</sequence>
<evidence type="ECO:0000313" key="2">
    <source>
        <dbReference type="Proteomes" id="UP000691718"/>
    </source>
</evidence>
<dbReference type="EMBL" id="CAJQZP010000092">
    <property type="protein sequence ID" value="CAG4938368.1"/>
    <property type="molecule type" value="Genomic_DNA"/>
</dbReference>
<protein>
    <submittedName>
        <fullName evidence="1">(apollo) hypothetical protein</fullName>
    </submittedName>
</protein>
<dbReference type="OrthoDB" id="1658288at2759"/>
<dbReference type="AlphaFoldDB" id="A0A8S3W3L8"/>
<proteinExistence type="predicted"/>
<dbReference type="Proteomes" id="UP000691718">
    <property type="component" value="Unassembled WGS sequence"/>
</dbReference>
<name>A0A8S3W3L8_PARAO</name>
<reference evidence="1" key="1">
    <citation type="submission" date="2021-04" db="EMBL/GenBank/DDBJ databases">
        <authorList>
            <person name="Tunstrom K."/>
        </authorList>
    </citation>
    <scope>NUCLEOTIDE SEQUENCE</scope>
</reference>
<comment type="caution">
    <text evidence="1">The sequence shown here is derived from an EMBL/GenBank/DDBJ whole genome shotgun (WGS) entry which is preliminary data.</text>
</comment>
<accession>A0A8S3W3L8</accession>